<sequence length="82" mass="8950">MRARAEEFVAYASDADLLVRRAAIPGLGLFLDDASRAVELLRAPLVAEDGLVDQLLAVETMATLAPRRSCSRQVLSPARTRR</sequence>
<protein>
    <submittedName>
        <fullName evidence="1">Uncharacterized protein</fullName>
    </submittedName>
</protein>
<keyword evidence="2" id="KW-1185">Reference proteome</keyword>
<name>A0A939F8S1_9ACTN</name>
<reference evidence="1" key="1">
    <citation type="submission" date="2021-03" db="EMBL/GenBank/DDBJ databases">
        <title>Streptomyces poriferae sp. nov., a novel marine sponge-derived Actinobacteria species with anti-MRSA activity.</title>
        <authorList>
            <person name="Sandoval-Powers M."/>
            <person name="Kralova S."/>
            <person name="Nguyen G.-S."/>
            <person name="Fawwal D."/>
            <person name="Degnes K."/>
            <person name="Klinkenberg G."/>
            <person name="Sletta H."/>
            <person name="Wentzel A."/>
            <person name="Liles M.R."/>
        </authorList>
    </citation>
    <scope>NUCLEOTIDE SEQUENCE</scope>
    <source>
        <strain evidence="1">DSM 41794</strain>
    </source>
</reference>
<dbReference type="AlphaFoldDB" id="A0A939F8S1"/>
<dbReference type="EMBL" id="JAFLRJ010000131">
    <property type="protein sequence ID" value="MBO0513042.1"/>
    <property type="molecule type" value="Genomic_DNA"/>
</dbReference>
<evidence type="ECO:0000313" key="1">
    <source>
        <dbReference type="EMBL" id="MBO0513042.1"/>
    </source>
</evidence>
<comment type="caution">
    <text evidence="1">The sequence shown here is derived from an EMBL/GenBank/DDBJ whole genome shotgun (WGS) entry which is preliminary data.</text>
</comment>
<dbReference type="Proteomes" id="UP000664167">
    <property type="component" value="Unassembled WGS sequence"/>
</dbReference>
<accession>A0A939F8S1</accession>
<evidence type="ECO:0000313" key="2">
    <source>
        <dbReference type="Proteomes" id="UP000664167"/>
    </source>
</evidence>
<dbReference type="RefSeq" id="WP_206962468.1">
    <property type="nucleotide sequence ID" value="NZ_JAFLRJ010000131.1"/>
</dbReference>
<gene>
    <name evidence="1" type="ORF">J0695_14690</name>
</gene>
<organism evidence="1 2">
    <name type="scientific">Streptomyces beijiangensis</name>
    <dbReference type="NCBI Taxonomy" id="163361"/>
    <lineage>
        <taxon>Bacteria</taxon>
        <taxon>Bacillati</taxon>
        <taxon>Actinomycetota</taxon>
        <taxon>Actinomycetes</taxon>
        <taxon>Kitasatosporales</taxon>
        <taxon>Streptomycetaceae</taxon>
        <taxon>Streptomyces</taxon>
    </lineage>
</organism>
<proteinExistence type="predicted"/>